<evidence type="ECO:0000313" key="4">
    <source>
        <dbReference type="Proteomes" id="UP001497482"/>
    </source>
</evidence>
<dbReference type="EMBL" id="OZ035838">
    <property type="protein sequence ID" value="CAL1583998.1"/>
    <property type="molecule type" value="Genomic_DNA"/>
</dbReference>
<reference evidence="3 4" key="1">
    <citation type="submission" date="2024-04" db="EMBL/GenBank/DDBJ databases">
        <authorList>
            <person name="Waldvogel A.-M."/>
            <person name="Schoenle A."/>
        </authorList>
    </citation>
    <scope>NUCLEOTIDE SEQUENCE [LARGE SCALE GENOMIC DNA]</scope>
</reference>
<feature type="compositionally biased region" description="Low complexity" evidence="1">
    <location>
        <begin position="159"/>
        <end position="175"/>
    </location>
</feature>
<feature type="region of interest" description="Disordered" evidence="1">
    <location>
        <begin position="270"/>
        <end position="327"/>
    </location>
</feature>
<feature type="compositionally biased region" description="Low complexity" evidence="1">
    <location>
        <begin position="270"/>
        <end position="284"/>
    </location>
</feature>
<accession>A0AAV2K517</accession>
<proteinExistence type="predicted"/>
<dbReference type="Proteomes" id="UP001497482">
    <property type="component" value="Chromosome 16"/>
</dbReference>
<feature type="region of interest" description="Disordered" evidence="1">
    <location>
        <begin position="143"/>
        <end position="178"/>
    </location>
</feature>
<sequence length="327" mass="33640">MVLGLLEVLVLLEVLGPLGHLEVHLEVHLYQVQVEVLLGNGHKLMNGAPADIGPITGPDPSPEPGLGPEHSPDHGPDPGQNPGPDPASHDFLLSLLGGSDPFGPELSTKLPIFQSGSDPAWIKTVPVMSSALTLAPDPAAALDPATGHASPPALGQSHVSSVVDPAFPDSPDSPDYNGNGRLTVLSQSVTHGTPEARTVDLLVPHDLQGNMDLATSFPFELTASGLGVGPDATEPSHVLLHTESVAHITHLMSTGVFSQTDLVTAVTETATDSATDSGTAAVTDLPVTNTQPVDDIQEPGPDPGPGTEPYNSQGPEGSENVELEDSC</sequence>
<evidence type="ECO:0000256" key="1">
    <source>
        <dbReference type="SAM" id="MobiDB-lite"/>
    </source>
</evidence>
<feature type="signal peptide" evidence="2">
    <location>
        <begin position="1"/>
        <end position="20"/>
    </location>
</feature>
<gene>
    <name evidence="3" type="ORF">KC01_LOCUS14394</name>
</gene>
<evidence type="ECO:0000313" key="3">
    <source>
        <dbReference type="EMBL" id="CAL1583998.1"/>
    </source>
</evidence>
<name>A0AAV2K517_KNICA</name>
<feature type="chain" id="PRO_5043830784" evidence="2">
    <location>
        <begin position="21"/>
        <end position="327"/>
    </location>
</feature>
<protein>
    <submittedName>
        <fullName evidence="3">Uncharacterized protein</fullName>
    </submittedName>
</protein>
<keyword evidence="4" id="KW-1185">Reference proteome</keyword>
<organism evidence="3 4">
    <name type="scientific">Knipowitschia caucasica</name>
    <name type="common">Caucasian dwarf goby</name>
    <name type="synonym">Pomatoschistus caucasicus</name>
    <dbReference type="NCBI Taxonomy" id="637954"/>
    <lineage>
        <taxon>Eukaryota</taxon>
        <taxon>Metazoa</taxon>
        <taxon>Chordata</taxon>
        <taxon>Craniata</taxon>
        <taxon>Vertebrata</taxon>
        <taxon>Euteleostomi</taxon>
        <taxon>Actinopterygii</taxon>
        <taxon>Neopterygii</taxon>
        <taxon>Teleostei</taxon>
        <taxon>Neoteleostei</taxon>
        <taxon>Acanthomorphata</taxon>
        <taxon>Gobiaria</taxon>
        <taxon>Gobiiformes</taxon>
        <taxon>Gobioidei</taxon>
        <taxon>Gobiidae</taxon>
        <taxon>Gobiinae</taxon>
        <taxon>Knipowitschia</taxon>
    </lineage>
</organism>
<dbReference type="AlphaFoldDB" id="A0AAV2K517"/>
<feature type="region of interest" description="Disordered" evidence="1">
    <location>
        <begin position="49"/>
        <end position="94"/>
    </location>
</feature>
<keyword evidence="2" id="KW-0732">Signal</keyword>
<evidence type="ECO:0000256" key="2">
    <source>
        <dbReference type="SAM" id="SignalP"/>
    </source>
</evidence>